<comment type="caution">
    <text evidence="1">The sequence shown here is derived from an EMBL/GenBank/DDBJ whole genome shotgun (WGS) entry which is preliminary data.</text>
</comment>
<dbReference type="Proteomes" id="UP000815325">
    <property type="component" value="Unassembled WGS sequence"/>
</dbReference>
<dbReference type="EMBL" id="MU069727">
    <property type="protein sequence ID" value="KAF5835000.1"/>
    <property type="molecule type" value="Genomic_DNA"/>
</dbReference>
<protein>
    <recommendedName>
        <fullName evidence="3">Encoded protein</fullName>
    </recommendedName>
</protein>
<name>A0ABQ7GKA2_DUNSA</name>
<evidence type="ECO:0000313" key="1">
    <source>
        <dbReference type="EMBL" id="KAF5835000.1"/>
    </source>
</evidence>
<evidence type="ECO:0000313" key="2">
    <source>
        <dbReference type="Proteomes" id="UP000815325"/>
    </source>
</evidence>
<gene>
    <name evidence="1" type="ORF">DUNSADRAFT_8057</name>
</gene>
<keyword evidence="2" id="KW-1185">Reference proteome</keyword>
<sequence>MRTSQPDIESASCHIADYPQPVARIPDGHGIGHRLALTLPCRCVMRNTAETIEGEDVLLCVLPVHHLPDAETSLKQSFSRSFKVEKLKTITFPGFVYGR</sequence>
<accession>A0ABQ7GKA2</accession>
<reference evidence="1" key="1">
    <citation type="submission" date="2017-08" db="EMBL/GenBank/DDBJ databases">
        <authorList>
            <person name="Polle J.E."/>
            <person name="Barry K."/>
            <person name="Cushman J."/>
            <person name="Schmutz J."/>
            <person name="Tran D."/>
            <person name="Hathwaick L.T."/>
            <person name="Yim W.C."/>
            <person name="Jenkins J."/>
            <person name="Mckie-Krisberg Z.M."/>
            <person name="Prochnik S."/>
            <person name="Lindquist E."/>
            <person name="Dockter R.B."/>
            <person name="Adam C."/>
            <person name="Molina H."/>
            <person name="Bunkerborg J."/>
            <person name="Jin E."/>
            <person name="Buchheim M."/>
            <person name="Magnuson J."/>
        </authorList>
    </citation>
    <scope>NUCLEOTIDE SEQUENCE</scope>
    <source>
        <strain evidence="1">CCAP 19/18</strain>
    </source>
</reference>
<proteinExistence type="predicted"/>
<evidence type="ECO:0008006" key="3">
    <source>
        <dbReference type="Google" id="ProtNLM"/>
    </source>
</evidence>
<organism evidence="1 2">
    <name type="scientific">Dunaliella salina</name>
    <name type="common">Green alga</name>
    <name type="synonym">Protococcus salinus</name>
    <dbReference type="NCBI Taxonomy" id="3046"/>
    <lineage>
        <taxon>Eukaryota</taxon>
        <taxon>Viridiplantae</taxon>
        <taxon>Chlorophyta</taxon>
        <taxon>core chlorophytes</taxon>
        <taxon>Chlorophyceae</taxon>
        <taxon>CS clade</taxon>
        <taxon>Chlamydomonadales</taxon>
        <taxon>Dunaliellaceae</taxon>
        <taxon>Dunaliella</taxon>
    </lineage>
</organism>